<dbReference type="PROSITE" id="PS51257">
    <property type="entry name" value="PROKAR_LIPOPROTEIN"/>
    <property type="match status" value="1"/>
</dbReference>
<dbReference type="SUPFAM" id="SSF53850">
    <property type="entry name" value="Periplasmic binding protein-like II"/>
    <property type="match status" value="1"/>
</dbReference>
<dbReference type="InterPro" id="IPR050490">
    <property type="entry name" value="Bact_solute-bd_prot1"/>
</dbReference>
<dbReference type="PANTHER" id="PTHR43649:SF33">
    <property type="entry name" value="POLYGALACTURONAN_RHAMNOGALACTURONAN-BINDING PROTEIN YTCQ"/>
    <property type="match status" value="1"/>
</dbReference>
<evidence type="ECO:0000313" key="4">
    <source>
        <dbReference type="Proteomes" id="UP001355653"/>
    </source>
</evidence>
<proteinExistence type="predicted"/>
<dbReference type="Proteomes" id="UP001355653">
    <property type="component" value="Unassembled WGS sequence"/>
</dbReference>
<gene>
    <name evidence="3" type="ORF">P5G65_03975</name>
</gene>
<dbReference type="PANTHER" id="PTHR43649">
    <property type="entry name" value="ARABINOSE-BINDING PROTEIN-RELATED"/>
    <property type="match status" value="1"/>
</dbReference>
<evidence type="ECO:0000313" key="3">
    <source>
        <dbReference type="EMBL" id="MEB4793040.1"/>
    </source>
</evidence>
<feature type="chain" id="PRO_5047259651" evidence="2">
    <location>
        <begin position="24"/>
        <end position="520"/>
    </location>
</feature>
<reference evidence="3 4" key="1">
    <citation type="submission" date="2023-03" db="EMBL/GenBank/DDBJ databases">
        <title>Bacillus Genome Sequencing.</title>
        <authorList>
            <person name="Dunlap C."/>
        </authorList>
    </citation>
    <scope>NUCLEOTIDE SEQUENCE [LARGE SCALE GENOMIC DNA]</scope>
    <source>
        <strain evidence="3 4">NRS-1351</strain>
    </source>
</reference>
<evidence type="ECO:0000256" key="1">
    <source>
        <dbReference type="ARBA" id="ARBA00022729"/>
    </source>
</evidence>
<accession>A0ABU6D6G3</accession>
<organism evidence="3 4">
    <name type="scientific">Paenibacillus chondroitinus</name>
    <dbReference type="NCBI Taxonomy" id="59842"/>
    <lineage>
        <taxon>Bacteria</taxon>
        <taxon>Bacillati</taxon>
        <taxon>Bacillota</taxon>
        <taxon>Bacilli</taxon>
        <taxon>Bacillales</taxon>
        <taxon>Paenibacillaceae</taxon>
        <taxon>Paenibacillus</taxon>
    </lineage>
</organism>
<feature type="signal peptide" evidence="2">
    <location>
        <begin position="1"/>
        <end position="23"/>
    </location>
</feature>
<keyword evidence="4" id="KW-1185">Reference proteome</keyword>
<dbReference type="RefSeq" id="WP_127454772.1">
    <property type="nucleotide sequence ID" value="NZ_JAROBY010000007.1"/>
</dbReference>
<evidence type="ECO:0000256" key="2">
    <source>
        <dbReference type="SAM" id="SignalP"/>
    </source>
</evidence>
<dbReference type="EMBL" id="JAROBY010000007">
    <property type="protein sequence ID" value="MEB4793040.1"/>
    <property type="molecule type" value="Genomic_DNA"/>
</dbReference>
<name>A0ABU6D6G3_9BACL</name>
<protein>
    <submittedName>
        <fullName evidence="3">Extracellular solute-binding protein</fullName>
    </submittedName>
</protein>
<keyword evidence="1 2" id="KW-0732">Signal</keyword>
<comment type="caution">
    <text evidence="3">The sequence shown here is derived from an EMBL/GenBank/DDBJ whole genome shotgun (WGS) entry which is preliminary data.</text>
</comment>
<dbReference type="Gene3D" id="3.40.190.10">
    <property type="entry name" value="Periplasmic binding protein-like II"/>
    <property type="match status" value="2"/>
</dbReference>
<sequence length="520" mass="58270">MSKFYRKCFSMIMASMLSVSVLAGCGENSAPAGGADNTAKQGDSNKATPASAEPLKLQFLVPSYADVPNMNDEYWTEWQKKTNTQLNVEWVPSGDYDTKFDLVLASGNLPEIIVSTNMTRPTLLQAINQGAFWDLTPFLGDFSKYPNMKNNSGPNVWNYMKLDGKVYGIPRNRPQIDLGIKMRKDWLDKLNLPIPTTIDEYAADLKKIVDSDVDGNGKKDTIGIIGHGFLLADGDDTYSGAFGALDPVYDKDGGLIKNQLTPNYTAMVEWLRKLYADGILAKEFSSMKKTQAEEMYATGRAASYVRNIWRDYTWEQMNQKTQPDAKVITLPPLKGPGGVTVSLASPTFGAFYISKKVPEAKVKQILDYFEKTTTAEYTDFNYYGIEGVHHKVVDGQPQLTDLGVKQVTTNANQVFSLAFNNKMKVLNPSAPKAYNDAKMKEVEVYGQVGKLNPFSIINSTTWTNVWPKYEKEWQAMATKAIVGQITMEEYKGYVDKLNENQDLKKAYKEFAESYKQYFGK</sequence>